<protein>
    <submittedName>
        <fullName evidence="8">DNA repair metallo-beta-lactamase protein, putative</fullName>
    </submittedName>
</protein>
<dbReference type="EMBL" id="LT608179">
    <property type="protein sequence ID" value="SCM03617.1"/>
    <property type="molecule type" value="Genomic_DNA"/>
</dbReference>
<evidence type="ECO:0000256" key="6">
    <source>
        <dbReference type="SAM" id="MobiDB-lite"/>
    </source>
</evidence>
<keyword evidence="3" id="KW-0227">DNA damage</keyword>
<organism evidence="8 9">
    <name type="scientific">Plasmodium chabaudi chabaudi</name>
    <dbReference type="NCBI Taxonomy" id="31271"/>
    <lineage>
        <taxon>Eukaryota</taxon>
        <taxon>Sar</taxon>
        <taxon>Alveolata</taxon>
        <taxon>Apicomplexa</taxon>
        <taxon>Aconoidasida</taxon>
        <taxon>Haemosporida</taxon>
        <taxon>Plasmodiidae</taxon>
        <taxon>Plasmodium</taxon>
        <taxon>Plasmodium (Vinckeia)</taxon>
    </lineage>
</organism>
<evidence type="ECO:0000313" key="8">
    <source>
        <dbReference type="EMBL" id="SCM03617.1"/>
    </source>
</evidence>
<dbReference type="AlphaFoldDB" id="A0A1C6XHP7"/>
<feature type="domain" description="DNA repair metallo-beta-lactamase" evidence="7">
    <location>
        <begin position="583"/>
        <end position="683"/>
    </location>
</feature>
<accession>A0A1C6XHP7</accession>
<feature type="compositionally biased region" description="Basic residues" evidence="6">
    <location>
        <begin position="728"/>
        <end position="744"/>
    </location>
</feature>
<dbReference type="GO" id="GO:0005634">
    <property type="term" value="C:nucleus"/>
    <property type="evidence" value="ECO:0007669"/>
    <property type="project" value="UniProtKB-SubCell"/>
</dbReference>
<dbReference type="Gene3D" id="3.60.15.10">
    <property type="entry name" value="Ribonuclease Z/Hydroxyacylglutathione hydrolase-like"/>
    <property type="match status" value="1"/>
</dbReference>
<evidence type="ECO:0000256" key="2">
    <source>
        <dbReference type="ARBA" id="ARBA00010304"/>
    </source>
</evidence>
<dbReference type="Proteomes" id="UP000507163">
    <property type="component" value="Chromosome 13"/>
</dbReference>
<evidence type="ECO:0000256" key="1">
    <source>
        <dbReference type="ARBA" id="ARBA00004123"/>
    </source>
</evidence>
<keyword evidence="4" id="KW-0234">DNA repair</keyword>
<gene>
    <name evidence="8" type="ORF">PCHAJ_000353400</name>
</gene>
<dbReference type="InterPro" id="IPR011084">
    <property type="entry name" value="DRMBL"/>
</dbReference>
<proteinExistence type="inferred from homology"/>
<dbReference type="GO" id="GO:0006303">
    <property type="term" value="P:double-strand break repair via nonhomologous end joining"/>
    <property type="evidence" value="ECO:0007669"/>
    <property type="project" value="TreeGrafter"/>
</dbReference>
<dbReference type="GO" id="GO:0035312">
    <property type="term" value="F:5'-3' DNA exonuclease activity"/>
    <property type="evidence" value="ECO:0007669"/>
    <property type="project" value="TreeGrafter"/>
</dbReference>
<dbReference type="InterPro" id="IPR036866">
    <property type="entry name" value="RibonucZ/Hydroxyglut_hydro"/>
</dbReference>
<dbReference type="GO" id="GO:0003684">
    <property type="term" value="F:damaged DNA binding"/>
    <property type="evidence" value="ECO:0007669"/>
    <property type="project" value="TreeGrafter"/>
</dbReference>
<feature type="region of interest" description="Disordered" evidence="6">
    <location>
        <begin position="728"/>
        <end position="751"/>
    </location>
</feature>
<comment type="subcellular location">
    <subcellularLocation>
        <location evidence="1">Nucleus</location>
    </subcellularLocation>
</comment>
<evidence type="ECO:0000256" key="5">
    <source>
        <dbReference type="ARBA" id="ARBA00023242"/>
    </source>
</evidence>
<evidence type="ECO:0000256" key="4">
    <source>
        <dbReference type="ARBA" id="ARBA00023204"/>
    </source>
</evidence>
<feature type="region of interest" description="Disordered" evidence="6">
    <location>
        <begin position="481"/>
        <end position="502"/>
    </location>
</feature>
<name>A0A1C6XHP7_PLACU</name>
<sequence>MIEDDIHIIANDPLIIIDKFPYIKKKSVTSEECEEKKEITKVYFLTHFHADHYMNINKHFNENIFSSTITKKLLINIIGVNEKYVHSLKVNKNYYLFNFEIILIDANHCPGSVIIYFEFSNGTKIIHTGDFRYSNVHTLLIKKILSSNDPVKKYEYNSIKRQFIDKYCIEESNNKIVGKREENEWILWNNKKYNNCYMNTPFKIYNSNSYVVSIDEFRLMYLKGIEDLLWKLQDMKTEFYVYDSIERENYFNYFMYVELSLYFNQNNTDIMLMYGNDTKLNDSIIINKENLKNIRFVLNYDTKDYLDKTPCYGDCYYEKEQESHVSKQKYNNIMIKHENDDSENNISTNTNCNTVKTNLKREINSNKEARCCNSHNKKLKDTIVKTDTKKKINNSYDICKHEVKKIKNDQPHMNELKENTNYIKTIYLDTTYAMSKNNMFAHQMYLINFIIYICKNKIKQNQKVDSWKDENYNFDNLSKVKNPINNSTRKNKDNNTMKNCDDSKIERGASLTQALKGNDTENKLSHMNATPRKRKKTLFMFGTYNLGKEKVYLSVSEACNMKIHFRNPKKKTIFNSYICNKDMLNRITDNKLEAEIHIVDINYSYIFPKIEKNKLRSLIDSEMEDEFDSFYYIMPTGWVKNYYFYEKNNMSVFLIPYSEHSNLDELRDFVKSIKPCSICPTVFSNIKEKNKMLSIFNPYLNLKQEAYDFLKPKNELRNIKNKKIAKIKKEKLKENKKKNKHKTKAEKIHNDRYQQKLTSFFSLTKSESIKKGDQ</sequence>
<evidence type="ECO:0000259" key="7">
    <source>
        <dbReference type="Pfam" id="PF07522"/>
    </source>
</evidence>
<dbReference type="PANTHER" id="PTHR23240:SF6">
    <property type="entry name" value="DNA CROSS-LINK REPAIR 1A PROTEIN"/>
    <property type="match status" value="1"/>
</dbReference>
<dbReference type="Gene3D" id="3.40.50.12650">
    <property type="match status" value="1"/>
</dbReference>
<evidence type="ECO:0000313" key="9">
    <source>
        <dbReference type="Proteomes" id="UP000507163"/>
    </source>
</evidence>
<reference evidence="8 9" key="1">
    <citation type="submission" date="2016-08" db="EMBL/GenBank/DDBJ databases">
        <authorList>
            <consortium name="Pathogen Informatics"/>
        </authorList>
    </citation>
    <scope>NUCLEOTIDE SEQUENCE [LARGE SCALE GENOMIC DNA]</scope>
    <source>
        <strain evidence="8 9">AJ</strain>
    </source>
</reference>
<feature type="compositionally biased region" description="Basic and acidic residues" evidence="6">
    <location>
        <begin position="490"/>
        <end position="502"/>
    </location>
</feature>
<comment type="similarity">
    <text evidence="2">Belongs to the DNA repair metallo-beta-lactamase (DRMBL) family.</text>
</comment>
<dbReference type="PANTHER" id="PTHR23240">
    <property type="entry name" value="DNA CROSS-LINK REPAIR PROTEIN PSO2/SNM1-RELATED"/>
    <property type="match status" value="1"/>
</dbReference>
<evidence type="ECO:0000256" key="3">
    <source>
        <dbReference type="ARBA" id="ARBA00022763"/>
    </source>
</evidence>
<dbReference type="GO" id="GO:0036297">
    <property type="term" value="P:interstrand cross-link repair"/>
    <property type="evidence" value="ECO:0007669"/>
    <property type="project" value="TreeGrafter"/>
</dbReference>
<dbReference type="Pfam" id="PF07522">
    <property type="entry name" value="DRMBL"/>
    <property type="match status" value="1"/>
</dbReference>
<keyword evidence="5" id="KW-0539">Nucleus</keyword>
<dbReference type="SUPFAM" id="SSF56281">
    <property type="entry name" value="Metallo-hydrolase/oxidoreductase"/>
    <property type="match status" value="1"/>
</dbReference>